<reference evidence="4" key="1">
    <citation type="submission" date="2016-05" db="EMBL/GenBank/DDBJ databases">
        <authorList>
            <person name="Baek K."/>
            <person name="Yang S.-J."/>
        </authorList>
    </citation>
    <scope>NUCLEOTIDE SEQUENCE [LARGE SCALE GENOMIC DNA]</scope>
    <source>
        <strain evidence="4">ST58-10</strain>
    </source>
</reference>
<dbReference type="STRING" id="1821621.A8C75_10205"/>
<accession>A0A1A9EZ63</accession>
<dbReference type="Gene3D" id="3.50.70.20">
    <property type="entry name" value="Cytochrome P460"/>
    <property type="match status" value="1"/>
</dbReference>
<keyword evidence="4" id="KW-1185">Reference proteome</keyword>
<sequence>MKAGALAALLAGSTAAQAQSLAEETYSRYVDASGSISLPQDFRLGWTHLGSWVVSEATAPGAGFHDVYTQAEAARSFREKGVFPDGAVLIKEIRTIESGAKTTGPALWAKDPAVWFVMVKDNQARFDTPHWGEGWGWALFKADDASVNASASFTETCKGCHVPAQQNDWVFTEGYPTLQAPMMK</sequence>
<keyword evidence="1" id="KW-0732">Signal</keyword>
<dbReference type="EMBL" id="CP015839">
    <property type="protein sequence ID" value="ANG62819.1"/>
    <property type="molecule type" value="Genomic_DNA"/>
</dbReference>
<protein>
    <submittedName>
        <fullName evidence="3">Cytochrome C</fullName>
    </submittedName>
</protein>
<gene>
    <name evidence="3" type="ORF">A8C75_10205</name>
</gene>
<feature type="signal peptide" evidence="1">
    <location>
        <begin position="1"/>
        <end position="18"/>
    </location>
</feature>
<feature type="chain" id="PRO_5008386556" evidence="1">
    <location>
        <begin position="19"/>
        <end position="184"/>
    </location>
</feature>
<proteinExistence type="predicted"/>
<dbReference type="InterPro" id="IPR038142">
    <property type="entry name" value="Cytochrome_P460_sp"/>
</dbReference>
<dbReference type="KEGG" id="mars:A8C75_10205"/>
<reference evidence="3 4" key="2">
    <citation type="journal article" date="2018" name="Int. J. Syst. Evol. Microbiol.">
        <title>Marinobacterium aestuarii sp. nov., a benzene-degrading marine bacterium isolated from estuary sediment.</title>
        <authorList>
            <person name="Bae S.S."/>
            <person name="Jung J."/>
            <person name="Chung D."/>
            <person name="Baek K."/>
        </authorList>
    </citation>
    <scope>NUCLEOTIDE SEQUENCE [LARGE SCALE GENOMIC DNA]</scope>
    <source>
        <strain evidence="3 4">ST58-10</strain>
    </source>
</reference>
<evidence type="ECO:0000259" key="2">
    <source>
        <dbReference type="Pfam" id="PF16694"/>
    </source>
</evidence>
<name>A0A1A9EZ63_9GAMM</name>
<evidence type="ECO:0000313" key="3">
    <source>
        <dbReference type="EMBL" id="ANG62819.1"/>
    </source>
</evidence>
<dbReference type="InterPro" id="IPR032033">
    <property type="entry name" value="Cytochrome_P460"/>
</dbReference>
<dbReference type="Pfam" id="PF16694">
    <property type="entry name" value="Cytochrome_P460"/>
    <property type="match status" value="1"/>
</dbReference>
<dbReference type="AlphaFoldDB" id="A0A1A9EZ63"/>
<organism evidence="3 4">
    <name type="scientific">Marinobacterium aestuarii</name>
    <dbReference type="NCBI Taxonomy" id="1821621"/>
    <lineage>
        <taxon>Bacteria</taxon>
        <taxon>Pseudomonadati</taxon>
        <taxon>Pseudomonadota</taxon>
        <taxon>Gammaproteobacteria</taxon>
        <taxon>Oceanospirillales</taxon>
        <taxon>Oceanospirillaceae</taxon>
        <taxon>Marinobacterium</taxon>
    </lineage>
</organism>
<dbReference type="CDD" id="cd20750">
    <property type="entry name" value="cyt_c_I"/>
    <property type="match status" value="1"/>
</dbReference>
<feature type="domain" description="Cytochrome P460" evidence="2">
    <location>
        <begin position="39"/>
        <end position="172"/>
    </location>
</feature>
<dbReference type="Proteomes" id="UP000078070">
    <property type="component" value="Chromosome"/>
</dbReference>
<evidence type="ECO:0000313" key="4">
    <source>
        <dbReference type="Proteomes" id="UP000078070"/>
    </source>
</evidence>
<evidence type="ECO:0000256" key="1">
    <source>
        <dbReference type="SAM" id="SignalP"/>
    </source>
</evidence>